<protein>
    <submittedName>
        <fullName evidence="5">Helix-turn-helix transcriptional regulator</fullName>
    </submittedName>
</protein>
<dbReference type="SUPFAM" id="SSF46689">
    <property type="entry name" value="Homeodomain-like"/>
    <property type="match status" value="2"/>
</dbReference>
<dbReference type="AlphaFoldDB" id="A0A5B7ZTC9"/>
<reference evidence="5 6" key="1">
    <citation type="submission" date="2019-06" db="EMBL/GenBank/DDBJ databases">
        <title>Thermomonas aquatica sp. nov., isolated from an industrial wastewater treatment plant.</title>
        <authorList>
            <person name="Jeon J.H."/>
            <person name="Park D.-S."/>
        </authorList>
    </citation>
    <scope>NUCLEOTIDE SEQUENCE [LARGE SCALE GENOMIC DNA]</scope>
    <source>
        <strain evidence="5 6">SY21</strain>
    </source>
</reference>
<organism evidence="5 6">
    <name type="scientific">Thermomonas aquatica</name>
    <dbReference type="NCBI Taxonomy" id="2202149"/>
    <lineage>
        <taxon>Bacteria</taxon>
        <taxon>Pseudomonadati</taxon>
        <taxon>Pseudomonadota</taxon>
        <taxon>Gammaproteobacteria</taxon>
        <taxon>Lysobacterales</taxon>
        <taxon>Lysobacteraceae</taxon>
        <taxon>Thermomonas</taxon>
    </lineage>
</organism>
<evidence type="ECO:0000259" key="4">
    <source>
        <dbReference type="PROSITE" id="PS01124"/>
    </source>
</evidence>
<dbReference type="InterPro" id="IPR009057">
    <property type="entry name" value="Homeodomain-like_sf"/>
</dbReference>
<dbReference type="InterPro" id="IPR018060">
    <property type="entry name" value="HTH_AraC"/>
</dbReference>
<name>A0A5B7ZTC9_9GAMM</name>
<keyword evidence="6" id="KW-1185">Reference proteome</keyword>
<gene>
    <name evidence="5" type="ORF">FHQ07_10780</name>
</gene>
<evidence type="ECO:0000313" key="5">
    <source>
        <dbReference type="EMBL" id="QDA57756.1"/>
    </source>
</evidence>
<evidence type="ECO:0000256" key="3">
    <source>
        <dbReference type="ARBA" id="ARBA00023163"/>
    </source>
</evidence>
<dbReference type="GO" id="GO:0043565">
    <property type="term" value="F:sequence-specific DNA binding"/>
    <property type="evidence" value="ECO:0007669"/>
    <property type="project" value="InterPro"/>
</dbReference>
<keyword evidence="1" id="KW-0805">Transcription regulation</keyword>
<proteinExistence type="predicted"/>
<dbReference type="EMBL" id="CP040871">
    <property type="protein sequence ID" value="QDA57756.1"/>
    <property type="molecule type" value="Genomic_DNA"/>
</dbReference>
<dbReference type="PANTHER" id="PTHR46796:SF7">
    <property type="entry name" value="ARAC FAMILY TRANSCRIPTIONAL REGULATOR"/>
    <property type="match status" value="1"/>
</dbReference>
<dbReference type="PROSITE" id="PS01124">
    <property type="entry name" value="HTH_ARAC_FAMILY_2"/>
    <property type="match status" value="1"/>
</dbReference>
<keyword evidence="2" id="KW-0238">DNA-binding</keyword>
<dbReference type="Gene3D" id="1.10.10.60">
    <property type="entry name" value="Homeodomain-like"/>
    <property type="match status" value="2"/>
</dbReference>
<accession>A0A5B7ZTC9</accession>
<dbReference type="OrthoDB" id="6053579at2"/>
<dbReference type="PANTHER" id="PTHR46796">
    <property type="entry name" value="HTH-TYPE TRANSCRIPTIONAL ACTIVATOR RHAS-RELATED"/>
    <property type="match status" value="1"/>
</dbReference>
<dbReference type="GO" id="GO:0003700">
    <property type="term" value="F:DNA-binding transcription factor activity"/>
    <property type="evidence" value="ECO:0007669"/>
    <property type="project" value="InterPro"/>
</dbReference>
<dbReference type="SMART" id="SM00342">
    <property type="entry name" value="HTH_ARAC"/>
    <property type="match status" value="1"/>
</dbReference>
<keyword evidence="3" id="KW-0804">Transcription</keyword>
<feature type="domain" description="HTH araC/xylS-type" evidence="4">
    <location>
        <begin position="187"/>
        <end position="285"/>
    </location>
</feature>
<dbReference type="RefSeq" id="WP_139716807.1">
    <property type="nucleotide sequence ID" value="NZ_CP040871.1"/>
</dbReference>
<dbReference type="Proteomes" id="UP000308149">
    <property type="component" value="Chromosome"/>
</dbReference>
<evidence type="ECO:0000313" key="6">
    <source>
        <dbReference type="Proteomes" id="UP000308149"/>
    </source>
</evidence>
<sequence length="293" mass="32303">MSAILQRHDFRTNPATVPAAWQAATPRLTAASRSEFLTLGDHAAVVWLVVRGQAQVMAQEGRFQLEAGDWIALDRESDPSLQVLRSGLVLGVSLPASMVAALGVSAHNSVLTLGRGRLSHRECWDALALWRRHGAFGPAGEPRDRHIRECSAVFAFLASVQRDAMAGVGSCPGHSLRRKRQVFMRMQRAWLRLQGNPDRVLRIQDLARGSNFSLWYFTKVFSAVYGIGPQQFGVQVRLEQARDLLCQPALSINEVAAACGFENACSFARTFRSHYHVTATVYRQQLPLAAAVA</sequence>
<evidence type="ECO:0000256" key="2">
    <source>
        <dbReference type="ARBA" id="ARBA00023125"/>
    </source>
</evidence>
<evidence type="ECO:0000256" key="1">
    <source>
        <dbReference type="ARBA" id="ARBA00023015"/>
    </source>
</evidence>
<dbReference type="KEGG" id="thes:FHQ07_10780"/>
<dbReference type="Pfam" id="PF12833">
    <property type="entry name" value="HTH_18"/>
    <property type="match status" value="1"/>
</dbReference>
<dbReference type="InterPro" id="IPR050204">
    <property type="entry name" value="AraC_XylS_family_regulators"/>
</dbReference>